<gene>
    <name evidence="3" type="ORF">SMD27_16110</name>
</gene>
<dbReference type="Pfam" id="PF00561">
    <property type="entry name" value="Abhydrolase_1"/>
    <property type="match status" value="1"/>
</dbReference>
<dbReference type="SUPFAM" id="SSF53474">
    <property type="entry name" value="alpha/beta-Hydrolases"/>
    <property type="match status" value="1"/>
</dbReference>
<dbReference type="RefSeq" id="WP_320509434.1">
    <property type="nucleotide sequence ID" value="NZ_JAXCLW010000004.1"/>
</dbReference>
<reference evidence="3 4" key="1">
    <citation type="journal article" date="2016" name="Antonie Van Leeuwenhoek">
        <title>Dongia soli sp. nov., isolated from soil from Dokdo, Korea.</title>
        <authorList>
            <person name="Kim D.U."/>
            <person name="Lee H."/>
            <person name="Kim H."/>
            <person name="Kim S.G."/>
            <person name="Ka J.O."/>
        </authorList>
    </citation>
    <scope>NUCLEOTIDE SEQUENCE [LARGE SCALE GENOMIC DNA]</scope>
    <source>
        <strain evidence="3 4">D78</strain>
    </source>
</reference>
<dbReference type="InterPro" id="IPR050266">
    <property type="entry name" value="AB_hydrolase_sf"/>
</dbReference>
<dbReference type="EMBL" id="JAXCLW010000004">
    <property type="protein sequence ID" value="MDY0884369.1"/>
    <property type="molecule type" value="Genomic_DNA"/>
</dbReference>
<dbReference type="GO" id="GO:0016787">
    <property type="term" value="F:hydrolase activity"/>
    <property type="evidence" value="ECO:0007669"/>
    <property type="project" value="UniProtKB-KW"/>
</dbReference>
<organism evidence="3 4">
    <name type="scientific">Dongia soli</name>
    <dbReference type="NCBI Taxonomy" id="600628"/>
    <lineage>
        <taxon>Bacteria</taxon>
        <taxon>Pseudomonadati</taxon>
        <taxon>Pseudomonadota</taxon>
        <taxon>Alphaproteobacteria</taxon>
        <taxon>Rhodospirillales</taxon>
        <taxon>Dongiaceae</taxon>
        <taxon>Dongia</taxon>
    </lineage>
</organism>
<accession>A0ABU5EDE7</accession>
<proteinExistence type="predicted"/>
<dbReference type="PRINTS" id="PR00111">
    <property type="entry name" value="ABHYDROLASE"/>
</dbReference>
<dbReference type="Proteomes" id="UP001279642">
    <property type="component" value="Unassembled WGS sequence"/>
</dbReference>
<evidence type="ECO:0000256" key="1">
    <source>
        <dbReference type="ARBA" id="ARBA00022801"/>
    </source>
</evidence>
<feature type="domain" description="AB hydrolase-1" evidence="2">
    <location>
        <begin position="23"/>
        <end position="249"/>
    </location>
</feature>
<protein>
    <submittedName>
        <fullName evidence="3">Alpha/beta fold hydrolase</fullName>
    </submittedName>
</protein>
<dbReference type="InterPro" id="IPR000073">
    <property type="entry name" value="AB_hydrolase_1"/>
</dbReference>
<keyword evidence="1 3" id="KW-0378">Hydrolase</keyword>
<comment type="caution">
    <text evidence="3">The sequence shown here is derived from an EMBL/GenBank/DDBJ whole genome shotgun (WGS) entry which is preliminary data.</text>
</comment>
<name>A0ABU5EDE7_9PROT</name>
<dbReference type="Gene3D" id="3.40.50.1820">
    <property type="entry name" value="alpha/beta hydrolase"/>
    <property type="match status" value="1"/>
</dbReference>
<evidence type="ECO:0000313" key="3">
    <source>
        <dbReference type="EMBL" id="MDY0884369.1"/>
    </source>
</evidence>
<keyword evidence="4" id="KW-1185">Reference proteome</keyword>
<sequence length="265" mass="29576">MDTDQFATLSKLRVRYRLEGKGPVILLIHGVGGSLNDWNRVAPSLIEGYTVLRCDLRGHGQSEKLPGPYELEDFVADVHDLVRHLKIDRFHLAGFSLGGLVVQGFALAHPEMVDHLILLSTVAGRTEEEKKRVLNRLDIVANGIPGQHFENSVSRWFTDEFRAANPDIIAAYAKRSRENDPKAYAAAYRVLATGDLADRLHEIKVPTLVATAENDIGSNPRMAKLMHERIAGSKLHIFPRLRHSILTEAPQDVVKVITDFLPRGQ</sequence>
<evidence type="ECO:0000259" key="2">
    <source>
        <dbReference type="Pfam" id="PF00561"/>
    </source>
</evidence>
<evidence type="ECO:0000313" key="4">
    <source>
        <dbReference type="Proteomes" id="UP001279642"/>
    </source>
</evidence>
<dbReference type="PANTHER" id="PTHR43798">
    <property type="entry name" value="MONOACYLGLYCEROL LIPASE"/>
    <property type="match status" value="1"/>
</dbReference>
<dbReference type="InterPro" id="IPR029058">
    <property type="entry name" value="AB_hydrolase_fold"/>
</dbReference>
<dbReference type="PANTHER" id="PTHR43798:SF31">
    <property type="entry name" value="AB HYDROLASE SUPERFAMILY PROTEIN YCLE"/>
    <property type="match status" value="1"/>
</dbReference>